<dbReference type="InterPro" id="IPR001584">
    <property type="entry name" value="Integrase_cat-core"/>
</dbReference>
<dbReference type="AlphaFoldDB" id="A0A395XJE8"/>
<dbReference type="NCBIfam" id="NF033563">
    <property type="entry name" value="transpos_IS30"/>
    <property type="match status" value="1"/>
</dbReference>
<evidence type="ECO:0000313" key="4">
    <source>
        <dbReference type="Proteomes" id="UP000266376"/>
    </source>
</evidence>
<dbReference type="PANTHER" id="PTHR10948:SF23">
    <property type="entry name" value="TRANSPOSASE INSI FOR INSERTION SEQUENCE ELEMENT IS30A-RELATED"/>
    <property type="match status" value="1"/>
</dbReference>
<dbReference type="SUPFAM" id="SSF88659">
    <property type="entry name" value="Sigma3 and sigma4 domains of RNA polymerase sigma factors"/>
    <property type="match status" value="1"/>
</dbReference>
<dbReference type="GO" id="GO:0015074">
    <property type="term" value="P:DNA integration"/>
    <property type="evidence" value="ECO:0007669"/>
    <property type="project" value="InterPro"/>
</dbReference>
<dbReference type="Gene3D" id="3.30.420.10">
    <property type="entry name" value="Ribonuclease H-like superfamily/Ribonuclease H"/>
    <property type="match status" value="1"/>
</dbReference>
<accession>A0A395XJE8</accession>
<reference evidence="3 4" key="1">
    <citation type="submission" date="2018-08" db="EMBL/GenBank/DDBJ databases">
        <title>A genome reference for cultivated species of the human gut microbiota.</title>
        <authorList>
            <person name="Zou Y."/>
            <person name="Xue W."/>
            <person name="Luo G."/>
        </authorList>
    </citation>
    <scope>NUCLEOTIDE SEQUENCE [LARGE SCALE GENOMIC DNA]</scope>
    <source>
        <strain evidence="3 4">AF12-11</strain>
    </source>
</reference>
<dbReference type="Pfam" id="PF13936">
    <property type="entry name" value="HTH_38"/>
    <property type="match status" value="1"/>
</dbReference>
<sequence length="344" mass="40417">MKNKYLTERERYQIEALYRQGHSVKEIALALDRCKATIYNELKRGMTTLRDGSTWIDYTTYCADVAQEKAVYNATAKGRDLKVGNDYAFIDFVKKMLLEEKYSPYAVLEHIKEFHLEFKTSVCKNTLYNYIRLGLIEGVTMQSLPCPRKTQKREKLTRRKVSLNNSVCHSIEDRNKTVLDRDEYGHWEMDTVVSGRGGKGVLLVFTERMTREEEIYKINSKSMHDVTNCINQIEQAIGFEKFRQRYKTITCDNGVEFLDANGILSSVYEDEKRTELYYCHPYRSCERGSNENANKLIRRWIPKGANISTYTDDYIKHVQEWINNYPRKLFNGLSSNQYRSLLMF</sequence>
<dbReference type="GO" id="GO:0003676">
    <property type="term" value="F:nucleic acid binding"/>
    <property type="evidence" value="ECO:0007669"/>
    <property type="project" value="InterPro"/>
</dbReference>
<proteinExistence type="predicted"/>
<dbReference type="GO" id="GO:0006310">
    <property type="term" value="P:DNA recombination"/>
    <property type="evidence" value="ECO:0007669"/>
    <property type="project" value="UniProtKB-KW"/>
</dbReference>
<dbReference type="InterPro" id="IPR025246">
    <property type="entry name" value="IS30-like_HTH"/>
</dbReference>
<dbReference type="InterPro" id="IPR053392">
    <property type="entry name" value="Transposase_IS30-like"/>
</dbReference>
<comment type="caution">
    <text evidence="3">The sequence shown here is derived from an EMBL/GenBank/DDBJ whole genome shotgun (WGS) entry which is preliminary data.</text>
</comment>
<dbReference type="PANTHER" id="PTHR10948">
    <property type="entry name" value="TRANSPOSASE"/>
    <property type="match status" value="1"/>
</dbReference>
<evidence type="ECO:0000256" key="1">
    <source>
        <dbReference type="ARBA" id="ARBA00023172"/>
    </source>
</evidence>
<dbReference type="GO" id="GO:0005829">
    <property type="term" value="C:cytosol"/>
    <property type="evidence" value="ECO:0007669"/>
    <property type="project" value="TreeGrafter"/>
</dbReference>
<dbReference type="GO" id="GO:0032196">
    <property type="term" value="P:transposition"/>
    <property type="evidence" value="ECO:0007669"/>
    <property type="project" value="TreeGrafter"/>
</dbReference>
<dbReference type="PROSITE" id="PS50994">
    <property type="entry name" value="INTEGRASE"/>
    <property type="match status" value="1"/>
</dbReference>
<dbReference type="InterPro" id="IPR013324">
    <property type="entry name" value="RNA_pol_sigma_r3/r4-like"/>
</dbReference>
<feature type="domain" description="Integrase catalytic" evidence="2">
    <location>
        <begin position="179"/>
        <end position="343"/>
    </location>
</feature>
<name>A0A395XJE8_9FIRM</name>
<dbReference type="EMBL" id="QSAJ01000089">
    <property type="protein sequence ID" value="RGW46115.1"/>
    <property type="molecule type" value="Genomic_DNA"/>
</dbReference>
<dbReference type="GO" id="GO:0004803">
    <property type="term" value="F:transposase activity"/>
    <property type="evidence" value="ECO:0007669"/>
    <property type="project" value="TreeGrafter"/>
</dbReference>
<dbReference type="InterPro" id="IPR012337">
    <property type="entry name" value="RNaseH-like_sf"/>
</dbReference>
<evidence type="ECO:0000313" key="3">
    <source>
        <dbReference type="EMBL" id="RGW46115.1"/>
    </source>
</evidence>
<protein>
    <submittedName>
        <fullName evidence="3">IS30 family transposase</fullName>
    </submittedName>
</protein>
<evidence type="ECO:0000259" key="2">
    <source>
        <dbReference type="PROSITE" id="PS50994"/>
    </source>
</evidence>
<dbReference type="Gene3D" id="1.10.10.60">
    <property type="entry name" value="Homeodomain-like"/>
    <property type="match status" value="1"/>
</dbReference>
<dbReference type="SUPFAM" id="SSF53098">
    <property type="entry name" value="Ribonuclease H-like"/>
    <property type="match status" value="1"/>
</dbReference>
<gene>
    <name evidence="3" type="ORF">DWV67_16220</name>
</gene>
<keyword evidence="1" id="KW-0233">DNA recombination</keyword>
<dbReference type="InterPro" id="IPR051917">
    <property type="entry name" value="Transposase-Integrase"/>
</dbReference>
<dbReference type="Proteomes" id="UP000266376">
    <property type="component" value="Unassembled WGS sequence"/>
</dbReference>
<organism evidence="3 4">
    <name type="scientific">Dorea formicigenerans</name>
    <dbReference type="NCBI Taxonomy" id="39486"/>
    <lineage>
        <taxon>Bacteria</taxon>
        <taxon>Bacillati</taxon>
        <taxon>Bacillota</taxon>
        <taxon>Clostridia</taxon>
        <taxon>Lachnospirales</taxon>
        <taxon>Lachnospiraceae</taxon>
        <taxon>Dorea</taxon>
    </lineage>
</organism>
<dbReference type="InterPro" id="IPR036397">
    <property type="entry name" value="RNaseH_sf"/>
</dbReference>